<evidence type="ECO:0000313" key="6">
    <source>
        <dbReference type="Proteomes" id="UP000228535"/>
    </source>
</evidence>
<evidence type="ECO:0000313" key="5">
    <source>
        <dbReference type="EMBL" id="PJJ61061.1"/>
    </source>
</evidence>
<dbReference type="PROSITE" id="PS00041">
    <property type="entry name" value="HTH_ARAC_FAMILY_1"/>
    <property type="match status" value="1"/>
</dbReference>
<dbReference type="AlphaFoldDB" id="A0A2M9BT03"/>
<dbReference type="InterPro" id="IPR050204">
    <property type="entry name" value="AraC_XylS_family_regulators"/>
</dbReference>
<dbReference type="InterPro" id="IPR018060">
    <property type="entry name" value="HTH_AraC"/>
</dbReference>
<gene>
    <name evidence="5" type="ORF">CLV45_2499</name>
</gene>
<protein>
    <submittedName>
        <fullName evidence="5">AraC family transcriptional regulator</fullName>
    </submittedName>
</protein>
<dbReference type="PANTHER" id="PTHR46796:SF6">
    <property type="entry name" value="ARAC SUBFAMILY"/>
    <property type="match status" value="1"/>
</dbReference>
<organism evidence="5 6">
    <name type="scientific">Hymenobacter chitinivorans DSM 11115</name>
    <dbReference type="NCBI Taxonomy" id="1121954"/>
    <lineage>
        <taxon>Bacteria</taxon>
        <taxon>Pseudomonadati</taxon>
        <taxon>Bacteroidota</taxon>
        <taxon>Cytophagia</taxon>
        <taxon>Cytophagales</taxon>
        <taxon>Hymenobacteraceae</taxon>
        <taxon>Hymenobacter</taxon>
    </lineage>
</organism>
<dbReference type="Gene3D" id="1.10.10.60">
    <property type="entry name" value="Homeodomain-like"/>
    <property type="match status" value="2"/>
</dbReference>
<evidence type="ECO:0000256" key="1">
    <source>
        <dbReference type="ARBA" id="ARBA00023015"/>
    </source>
</evidence>
<dbReference type="SMART" id="SM00342">
    <property type="entry name" value="HTH_ARAC"/>
    <property type="match status" value="1"/>
</dbReference>
<evidence type="ECO:0000256" key="3">
    <source>
        <dbReference type="ARBA" id="ARBA00023163"/>
    </source>
</evidence>
<keyword evidence="3" id="KW-0804">Transcription</keyword>
<dbReference type="EMBL" id="PGFA01000001">
    <property type="protein sequence ID" value="PJJ61061.1"/>
    <property type="molecule type" value="Genomic_DNA"/>
</dbReference>
<comment type="caution">
    <text evidence="5">The sequence shown here is derived from an EMBL/GenBank/DDBJ whole genome shotgun (WGS) entry which is preliminary data.</text>
</comment>
<dbReference type="PROSITE" id="PS01124">
    <property type="entry name" value="HTH_ARAC_FAMILY_2"/>
    <property type="match status" value="1"/>
</dbReference>
<dbReference type="OrthoDB" id="642439at2"/>
<proteinExistence type="predicted"/>
<evidence type="ECO:0000259" key="4">
    <source>
        <dbReference type="PROSITE" id="PS01124"/>
    </source>
</evidence>
<dbReference type="PANTHER" id="PTHR46796">
    <property type="entry name" value="HTH-TYPE TRANSCRIPTIONAL ACTIVATOR RHAS-RELATED"/>
    <property type="match status" value="1"/>
</dbReference>
<sequence>MPDYTTCTYTSELYEQPALASSSALNWPGARLERYQLPATTLPAHAHEQHLLLVHQGSQPVVASRRTGSRVEADQFRSGDVGLYPGGEYGPFGWDGPVDIIQVHLDAPMLETRARRDLDLRYFTLHERFRCEDGLLAQLSQQLLAAAGRAHTLGQLYAESLVTTLCYHLIEHHATFERRLAAGAGGRLPAVVLGRVDAYLEAHSEAPITLEVLAGLANLSVFHFARRFKHTTGRSPYQYVLDWKIRRARALLRAGELPVAAIGDALGFASPAHFAAAFKRAVGQSPRAFQQS</sequence>
<dbReference type="InterPro" id="IPR018062">
    <property type="entry name" value="HTH_AraC-typ_CS"/>
</dbReference>
<reference evidence="5 6" key="1">
    <citation type="submission" date="2017-11" db="EMBL/GenBank/DDBJ databases">
        <title>Genomic Encyclopedia of Archaeal and Bacterial Type Strains, Phase II (KMG-II): From Individual Species to Whole Genera.</title>
        <authorList>
            <person name="Goeker M."/>
        </authorList>
    </citation>
    <scope>NUCLEOTIDE SEQUENCE [LARGE SCALE GENOMIC DNA]</scope>
    <source>
        <strain evidence="5 6">DSM 11115</strain>
    </source>
</reference>
<dbReference type="InterPro" id="IPR009057">
    <property type="entry name" value="Homeodomain-like_sf"/>
</dbReference>
<dbReference type="SUPFAM" id="SSF46689">
    <property type="entry name" value="Homeodomain-like"/>
    <property type="match status" value="2"/>
</dbReference>
<evidence type="ECO:0000256" key="2">
    <source>
        <dbReference type="ARBA" id="ARBA00023125"/>
    </source>
</evidence>
<accession>A0A2M9BT03</accession>
<name>A0A2M9BT03_9BACT</name>
<dbReference type="Pfam" id="PF12833">
    <property type="entry name" value="HTH_18"/>
    <property type="match status" value="1"/>
</dbReference>
<dbReference type="GO" id="GO:0003700">
    <property type="term" value="F:DNA-binding transcription factor activity"/>
    <property type="evidence" value="ECO:0007669"/>
    <property type="project" value="InterPro"/>
</dbReference>
<dbReference type="Proteomes" id="UP000228535">
    <property type="component" value="Unassembled WGS sequence"/>
</dbReference>
<dbReference type="RefSeq" id="WP_100336680.1">
    <property type="nucleotide sequence ID" value="NZ_PGFA01000001.1"/>
</dbReference>
<keyword evidence="6" id="KW-1185">Reference proteome</keyword>
<keyword evidence="2" id="KW-0238">DNA-binding</keyword>
<keyword evidence="1" id="KW-0805">Transcription regulation</keyword>
<feature type="domain" description="HTH araC/xylS-type" evidence="4">
    <location>
        <begin position="194"/>
        <end position="292"/>
    </location>
</feature>
<dbReference type="GO" id="GO:0043565">
    <property type="term" value="F:sequence-specific DNA binding"/>
    <property type="evidence" value="ECO:0007669"/>
    <property type="project" value="InterPro"/>
</dbReference>